<dbReference type="RefSeq" id="WP_215918632.1">
    <property type="nucleotide sequence ID" value="NZ_JAHKNI010000006.1"/>
</dbReference>
<reference evidence="1 2" key="1">
    <citation type="submission" date="2021-06" db="EMBL/GenBank/DDBJ databases">
        <title>Actinomycetes sequencing.</title>
        <authorList>
            <person name="Shan Q."/>
        </authorList>
    </citation>
    <scope>NUCLEOTIDE SEQUENCE [LARGE SCALE GENOMIC DNA]</scope>
    <source>
        <strain evidence="1 2">NEAU-G5</strain>
    </source>
</reference>
<proteinExistence type="predicted"/>
<organism evidence="1 2">
    <name type="scientific">Nocardia albiluteola</name>
    <dbReference type="NCBI Taxonomy" id="2842303"/>
    <lineage>
        <taxon>Bacteria</taxon>
        <taxon>Bacillati</taxon>
        <taxon>Actinomycetota</taxon>
        <taxon>Actinomycetes</taxon>
        <taxon>Mycobacteriales</taxon>
        <taxon>Nocardiaceae</taxon>
        <taxon>Nocardia</taxon>
    </lineage>
</organism>
<evidence type="ECO:0000313" key="2">
    <source>
        <dbReference type="Proteomes" id="UP000733379"/>
    </source>
</evidence>
<evidence type="ECO:0000313" key="1">
    <source>
        <dbReference type="EMBL" id="MBU3063728.1"/>
    </source>
</evidence>
<keyword evidence="2" id="KW-1185">Reference proteome</keyword>
<sequence length="106" mass="11698">MSWTDHHSRTEILHEVLARAAVDPAAPGLFEELPDCERLFGGPAGVLAALRYRWNNHLHAKLDMALLQGQSPAEAYLELAAEQPALRALLDVQDAPRPHERMALAS</sequence>
<dbReference type="EMBL" id="JAHKNI010000006">
    <property type="protein sequence ID" value="MBU3063728.1"/>
    <property type="molecule type" value="Genomic_DNA"/>
</dbReference>
<accession>A0ABS6B0R6</accession>
<gene>
    <name evidence="1" type="ORF">KO481_19605</name>
</gene>
<dbReference type="Proteomes" id="UP000733379">
    <property type="component" value="Unassembled WGS sequence"/>
</dbReference>
<protein>
    <submittedName>
        <fullName evidence="1">Uncharacterized protein</fullName>
    </submittedName>
</protein>
<name>A0ABS6B0R6_9NOCA</name>
<comment type="caution">
    <text evidence="1">The sequence shown here is derived from an EMBL/GenBank/DDBJ whole genome shotgun (WGS) entry which is preliminary data.</text>
</comment>